<evidence type="ECO:0000313" key="2">
    <source>
        <dbReference type="EMBL" id="OLT99578.1"/>
    </source>
</evidence>
<protein>
    <recommendedName>
        <fullName evidence="1">GST N-terminal domain-containing protein</fullName>
    </recommendedName>
</protein>
<gene>
    <name evidence="2" type="ORF">BVK86_25205</name>
</gene>
<dbReference type="Proteomes" id="UP000186756">
    <property type="component" value="Unassembled WGS sequence"/>
</dbReference>
<dbReference type="InterPro" id="IPR036249">
    <property type="entry name" value="Thioredoxin-like_sf"/>
</dbReference>
<dbReference type="PANTHER" id="PTHR44051">
    <property type="entry name" value="GLUTATHIONE S-TRANSFERASE-RELATED"/>
    <property type="match status" value="1"/>
</dbReference>
<feature type="domain" description="GST N-terminal" evidence="1">
    <location>
        <begin position="1"/>
        <end position="61"/>
    </location>
</feature>
<accession>A0A1Q9WLB2</accession>
<organism evidence="2 3">
    <name type="scientific">Pseudomonas reinekei</name>
    <dbReference type="NCBI Taxonomy" id="395598"/>
    <lineage>
        <taxon>Bacteria</taxon>
        <taxon>Pseudomonadati</taxon>
        <taxon>Pseudomonadota</taxon>
        <taxon>Gammaproteobacteria</taxon>
        <taxon>Pseudomonadales</taxon>
        <taxon>Pseudomonadaceae</taxon>
        <taxon>Pseudomonas</taxon>
    </lineage>
</organism>
<dbReference type="SUPFAM" id="SSF52833">
    <property type="entry name" value="Thioredoxin-like"/>
    <property type="match status" value="1"/>
</dbReference>
<dbReference type="Gene3D" id="3.40.30.10">
    <property type="entry name" value="Glutaredoxin"/>
    <property type="match status" value="1"/>
</dbReference>
<dbReference type="PROSITE" id="PS50404">
    <property type="entry name" value="GST_NTER"/>
    <property type="match status" value="1"/>
</dbReference>
<dbReference type="Pfam" id="PF02798">
    <property type="entry name" value="GST_N"/>
    <property type="match status" value="1"/>
</dbReference>
<sequence>MRAEMRIASVSYDRGVQFNPGFLALNPNGRIPVLVDHRHGRTLFESGAILIYLAEQFSHAKQRRRPRQ</sequence>
<proteinExistence type="predicted"/>
<evidence type="ECO:0000259" key="1">
    <source>
        <dbReference type="PROSITE" id="PS50404"/>
    </source>
</evidence>
<dbReference type="PANTHER" id="PTHR44051:SF8">
    <property type="entry name" value="GLUTATHIONE S-TRANSFERASE GSTA"/>
    <property type="match status" value="1"/>
</dbReference>
<dbReference type="AlphaFoldDB" id="A0A1Q9WLB2"/>
<keyword evidence="3" id="KW-1185">Reference proteome</keyword>
<name>A0A1Q9WLB2_PSERE</name>
<reference evidence="2" key="1">
    <citation type="submission" date="2017-01" db="EMBL/GenBank/DDBJ databases">
        <authorList>
            <person name="Poblete-Castro I."/>
        </authorList>
    </citation>
    <scope>NUCLEOTIDE SEQUENCE [LARGE SCALE GENOMIC DNA]</scope>
    <source>
        <strain evidence="2">MT1</strain>
    </source>
</reference>
<evidence type="ECO:0000313" key="3">
    <source>
        <dbReference type="Proteomes" id="UP000186756"/>
    </source>
</evidence>
<dbReference type="EMBL" id="MSTQ01000022">
    <property type="protein sequence ID" value="OLT99578.1"/>
    <property type="molecule type" value="Genomic_DNA"/>
</dbReference>
<dbReference type="InterPro" id="IPR004045">
    <property type="entry name" value="Glutathione_S-Trfase_N"/>
</dbReference>
<comment type="caution">
    <text evidence="2">The sequence shown here is derived from an EMBL/GenBank/DDBJ whole genome shotgun (WGS) entry which is preliminary data.</text>
</comment>